<keyword evidence="3 7" id="KW-1133">Transmembrane helix</keyword>
<protein>
    <recommendedName>
        <fullName evidence="7">Endolytic murein transglycosylase</fullName>
        <ecNumber evidence="7">4.2.2.29</ecNumber>
    </recommendedName>
    <alternativeName>
        <fullName evidence="7">Peptidoglycan lytic transglycosylase</fullName>
    </alternativeName>
    <alternativeName>
        <fullName evidence="7">Peptidoglycan polymerization terminase</fullName>
    </alternativeName>
</protein>
<proteinExistence type="inferred from homology"/>
<evidence type="ECO:0000313" key="8">
    <source>
        <dbReference type="EMBL" id="GAN53762.1"/>
    </source>
</evidence>
<evidence type="ECO:0000256" key="4">
    <source>
        <dbReference type="ARBA" id="ARBA00023136"/>
    </source>
</evidence>
<dbReference type="GO" id="GO:0008932">
    <property type="term" value="F:lytic endotransglycosylase activity"/>
    <property type="evidence" value="ECO:0007669"/>
    <property type="project" value="UniProtKB-UniRule"/>
</dbReference>
<dbReference type="GO" id="GO:0005886">
    <property type="term" value="C:plasma membrane"/>
    <property type="evidence" value="ECO:0007669"/>
    <property type="project" value="UniProtKB-UniRule"/>
</dbReference>
<dbReference type="EMBL" id="BALE01000010">
    <property type="protein sequence ID" value="GAN53762.1"/>
    <property type="molecule type" value="Genomic_DNA"/>
</dbReference>
<dbReference type="Proteomes" id="UP000032679">
    <property type="component" value="Unassembled WGS sequence"/>
</dbReference>
<keyword evidence="7" id="KW-0997">Cell inner membrane</keyword>
<dbReference type="GO" id="GO:0009252">
    <property type="term" value="P:peptidoglycan biosynthetic process"/>
    <property type="evidence" value="ECO:0007669"/>
    <property type="project" value="UniProtKB-UniRule"/>
</dbReference>
<keyword evidence="2 7" id="KW-0812">Transmembrane</keyword>
<comment type="function">
    <text evidence="7">Functions as a peptidoglycan terminase that cleaves nascent peptidoglycan strands endolytically to terminate their elongation.</text>
</comment>
<keyword evidence="1 7" id="KW-1003">Cell membrane</keyword>
<dbReference type="EC" id="4.2.2.29" evidence="7"/>
<evidence type="ECO:0000256" key="7">
    <source>
        <dbReference type="HAMAP-Rule" id="MF_02065"/>
    </source>
</evidence>
<feature type="site" description="Important for catalytic activity" evidence="7">
    <location>
        <position position="200"/>
    </location>
</feature>
<name>A0A0D6MJH4_9PROT</name>
<keyword evidence="9" id="KW-1185">Reference proteome</keyword>
<dbReference type="RefSeq" id="WP_048847939.1">
    <property type="nucleotide sequence ID" value="NZ_BALE01000010.1"/>
</dbReference>
<dbReference type="HAMAP" id="MF_02065">
    <property type="entry name" value="MltG"/>
    <property type="match status" value="1"/>
</dbReference>
<dbReference type="Pfam" id="PF02618">
    <property type="entry name" value="YceG"/>
    <property type="match status" value="1"/>
</dbReference>
<dbReference type="InterPro" id="IPR003770">
    <property type="entry name" value="MLTG-like"/>
</dbReference>
<dbReference type="Gene3D" id="3.30.160.60">
    <property type="entry name" value="Classic Zinc Finger"/>
    <property type="match status" value="1"/>
</dbReference>
<dbReference type="GO" id="GO:0071555">
    <property type="term" value="P:cell wall organization"/>
    <property type="evidence" value="ECO:0007669"/>
    <property type="project" value="UniProtKB-KW"/>
</dbReference>
<dbReference type="OrthoDB" id="9814591at2"/>
<evidence type="ECO:0000256" key="1">
    <source>
        <dbReference type="ARBA" id="ARBA00022475"/>
    </source>
</evidence>
<keyword evidence="4 7" id="KW-0472">Membrane</keyword>
<dbReference type="AlphaFoldDB" id="A0A0D6MJH4"/>
<reference evidence="8 9" key="1">
    <citation type="submission" date="2012-10" db="EMBL/GenBank/DDBJ databases">
        <title>Genome sequencing of Tanticharoenia sakaeratensis NBRC 103193.</title>
        <authorList>
            <person name="Azuma Y."/>
            <person name="Hadano H."/>
            <person name="Hirakawa H."/>
            <person name="Matsushita K."/>
        </authorList>
    </citation>
    <scope>NUCLEOTIDE SEQUENCE [LARGE SCALE GENOMIC DNA]</scope>
    <source>
        <strain evidence="8 9">NBRC 103193</strain>
    </source>
</reference>
<keyword evidence="5 7" id="KW-0456">Lyase</keyword>
<evidence type="ECO:0000256" key="6">
    <source>
        <dbReference type="ARBA" id="ARBA00023316"/>
    </source>
</evidence>
<gene>
    <name evidence="7" type="primary">mltG</name>
    <name evidence="8" type="ORF">Tasa_010_309</name>
</gene>
<dbReference type="PANTHER" id="PTHR30518">
    <property type="entry name" value="ENDOLYTIC MUREIN TRANSGLYCOSYLASE"/>
    <property type="match status" value="1"/>
</dbReference>
<organism evidence="8 9">
    <name type="scientific">Tanticharoenia sakaeratensis NBRC 103193</name>
    <dbReference type="NCBI Taxonomy" id="1231623"/>
    <lineage>
        <taxon>Bacteria</taxon>
        <taxon>Pseudomonadati</taxon>
        <taxon>Pseudomonadota</taxon>
        <taxon>Alphaproteobacteria</taxon>
        <taxon>Acetobacterales</taxon>
        <taxon>Acetobacteraceae</taxon>
        <taxon>Tanticharoenia</taxon>
    </lineage>
</organism>
<dbReference type="CDD" id="cd08010">
    <property type="entry name" value="MltG_like"/>
    <property type="match status" value="1"/>
</dbReference>
<evidence type="ECO:0000256" key="2">
    <source>
        <dbReference type="ARBA" id="ARBA00022692"/>
    </source>
</evidence>
<keyword evidence="6 7" id="KW-0961">Cell wall biogenesis/degradation</keyword>
<comment type="caution">
    <text evidence="8">The sequence shown here is derived from an EMBL/GenBank/DDBJ whole genome shotgun (WGS) entry which is preliminary data.</text>
</comment>
<evidence type="ECO:0000313" key="9">
    <source>
        <dbReference type="Proteomes" id="UP000032679"/>
    </source>
</evidence>
<sequence length="329" mass="34600">MRALAVLLCVLLGAGGAWLGARYLYDAPGPLPATRDVLVHHGDSAVVAASLQRGGVVQPGRWGRLAFQVAARLTRGDGALHAAEFAFPAHASLRETLSILRHAHPVQHPLTVPEGLTAMQIASLLRAAPFLAGDVPAIAEGSVLPQTISYEYGTSRAKLVARLQGMMTVALAKVWAEREPDPSVPDPQALLTLASMVERETATAAERPLVARVFLNRLRDHMRLQSDPTVIYAVTHGAQTGGTLADDAGGRAALTHADLSFVSPYNTYTVEGLPPGPICSPGLASLEAAAHPARSDAEYFVANGSGATSFATTLDAHNRNVALRRQGGK</sequence>
<dbReference type="STRING" id="1231623.Tasa_010_309"/>
<dbReference type="NCBIfam" id="TIGR00247">
    <property type="entry name" value="endolytic transglycosylase MltG"/>
    <property type="match status" value="1"/>
</dbReference>
<evidence type="ECO:0000256" key="3">
    <source>
        <dbReference type="ARBA" id="ARBA00022989"/>
    </source>
</evidence>
<evidence type="ECO:0000256" key="5">
    <source>
        <dbReference type="ARBA" id="ARBA00023239"/>
    </source>
</evidence>
<comment type="similarity">
    <text evidence="7">Belongs to the transglycosylase MltG family.</text>
</comment>
<comment type="catalytic activity">
    <reaction evidence="7">
        <text>a peptidoglycan chain = a peptidoglycan chain with N-acetyl-1,6-anhydromuramyl-[peptide] at the reducing end + a peptidoglycan chain with N-acetylglucosamine at the non-reducing end.</text>
        <dbReference type="EC" id="4.2.2.29"/>
    </reaction>
</comment>
<accession>A0A0D6MJH4</accession>
<dbReference type="PANTHER" id="PTHR30518:SF2">
    <property type="entry name" value="ENDOLYTIC MUREIN TRANSGLYCOSYLASE"/>
    <property type="match status" value="1"/>
</dbReference>